<feature type="compositionally biased region" description="Acidic residues" evidence="3">
    <location>
        <begin position="10"/>
        <end position="37"/>
    </location>
</feature>
<evidence type="ECO:0000256" key="2">
    <source>
        <dbReference type="PROSITE-ProRule" id="PRU00176"/>
    </source>
</evidence>
<dbReference type="SMART" id="SM00360">
    <property type="entry name" value="RRM"/>
    <property type="match status" value="1"/>
</dbReference>
<keyword evidence="4" id="KW-0472">Membrane</keyword>
<dbReference type="EMBL" id="JACSEA010000022">
    <property type="protein sequence ID" value="KAF7380109.1"/>
    <property type="molecule type" value="Genomic_DNA"/>
</dbReference>
<proteinExistence type="predicted"/>
<dbReference type="Proteomes" id="UP000614350">
    <property type="component" value="Unassembled WGS sequence"/>
</dbReference>
<dbReference type="Gene3D" id="3.30.70.330">
    <property type="match status" value="1"/>
</dbReference>
<dbReference type="CDD" id="cd12358">
    <property type="entry name" value="RRM1_VICKZ"/>
    <property type="match status" value="1"/>
</dbReference>
<dbReference type="Pfam" id="PF00076">
    <property type="entry name" value="RRM_1"/>
    <property type="match status" value="1"/>
</dbReference>
<dbReference type="SUPFAM" id="SSF54928">
    <property type="entry name" value="RNA-binding domain, RBD"/>
    <property type="match status" value="1"/>
</dbReference>
<dbReference type="PANTHER" id="PTHR48025">
    <property type="entry name" value="OS02G0815200 PROTEIN"/>
    <property type="match status" value="1"/>
</dbReference>
<dbReference type="PROSITE" id="PS50102">
    <property type="entry name" value="RRM"/>
    <property type="match status" value="1"/>
</dbReference>
<evidence type="ECO:0000256" key="3">
    <source>
        <dbReference type="SAM" id="MobiDB-lite"/>
    </source>
</evidence>
<evidence type="ECO:0000313" key="7">
    <source>
        <dbReference type="Proteomes" id="UP000614350"/>
    </source>
</evidence>
<accession>A0A834J1G7</accession>
<comment type="caution">
    <text evidence="6">The sequence shown here is derived from an EMBL/GenBank/DDBJ whole genome shotgun (WGS) entry which is preliminary data.</text>
</comment>
<reference evidence="6" key="1">
    <citation type="journal article" date="2020" name="G3 (Bethesda)">
        <title>High-Quality Assemblies for Three Invasive Social Wasps from the &lt;i&gt;Vespula&lt;/i&gt; Genus.</title>
        <authorList>
            <person name="Harrop T.W.R."/>
            <person name="Guhlin J."/>
            <person name="McLaughlin G.M."/>
            <person name="Permina E."/>
            <person name="Stockwell P."/>
            <person name="Gilligan J."/>
            <person name="Le Lec M.F."/>
            <person name="Gruber M.A.M."/>
            <person name="Quinn O."/>
            <person name="Lovegrove M."/>
            <person name="Duncan E.J."/>
            <person name="Remnant E.J."/>
            <person name="Van Eeckhoven J."/>
            <person name="Graham B."/>
            <person name="Knapp R.A."/>
            <person name="Langford K.W."/>
            <person name="Kronenberg Z."/>
            <person name="Press M.O."/>
            <person name="Eacker S.M."/>
            <person name="Wilson-Rankin E.E."/>
            <person name="Purcell J."/>
            <person name="Lester P.J."/>
            <person name="Dearden P.K."/>
        </authorList>
    </citation>
    <scope>NUCLEOTIDE SEQUENCE</scope>
    <source>
        <strain evidence="6">Marl-1</strain>
    </source>
</reference>
<dbReference type="GO" id="GO:0003729">
    <property type="term" value="F:mRNA binding"/>
    <property type="evidence" value="ECO:0007669"/>
    <property type="project" value="TreeGrafter"/>
</dbReference>
<evidence type="ECO:0000259" key="5">
    <source>
        <dbReference type="PROSITE" id="PS50102"/>
    </source>
</evidence>
<feature type="transmembrane region" description="Helical" evidence="4">
    <location>
        <begin position="125"/>
        <end position="142"/>
    </location>
</feature>
<keyword evidence="1 2" id="KW-0694">RNA-binding</keyword>
<protein>
    <recommendedName>
        <fullName evidence="5">RRM domain-containing protein</fullName>
    </recommendedName>
</protein>
<name>A0A834J1G7_VESVU</name>
<keyword evidence="7" id="KW-1185">Reference proteome</keyword>
<feature type="domain" description="RRM" evidence="5">
    <location>
        <begin position="70"/>
        <end position="130"/>
    </location>
</feature>
<dbReference type="InterPro" id="IPR050502">
    <property type="entry name" value="Euk_RNA-bind_prot"/>
</dbReference>
<evidence type="ECO:0000256" key="1">
    <source>
        <dbReference type="ARBA" id="ARBA00022884"/>
    </source>
</evidence>
<gene>
    <name evidence="6" type="ORF">HZH66_014464</name>
</gene>
<dbReference type="InterPro" id="IPR000504">
    <property type="entry name" value="RRM_dom"/>
</dbReference>
<evidence type="ECO:0000313" key="6">
    <source>
        <dbReference type="EMBL" id="KAF7380109.1"/>
    </source>
</evidence>
<feature type="region of interest" description="Disordered" evidence="3">
    <location>
        <begin position="1"/>
        <end position="63"/>
    </location>
</feature>
<feature type="compositionally biased region" description="Basic residues" evidence="3">
    <location>
        <begin position="47"/>
        <end position="63"/>
    </location>
</feature>
<dbReference type="InterPro" id="IPR035979">
    <property type="entry name" value="RBD_domain_sf"/>
</dbReference>
<keyword evidence="4" id="KW-0812">Transmembrane</keyword>
<sequence length="170" mass="20629">MQERERRREEEEDEEEEEEEEEREEKEEEDEEEEEEEIEKKATWTCRRARGRSRKKEERRRKKERNKIMSKLYVGNLSSECNENALRQLFQDHNLSCTTILVKRGGYAFVDCADQSTADRAIDKLNGEFVMMATLFLFSFFLKKKKEKRKKCRFFTRAILIKNRNINNNL</sequence>
<keyword evidence="4" id="KW-1133">Transmembrane helix</keyword>
<dbReference type="AlphaFoldDB" id="A0A834J1G7"/>
<dbReference type="PANTHER" id="PTHR48025:SF1">
    <property type="entry name" value="RRM DOMAIN-CONTAINING PROTEIN"/>
    <property type="match status" value="1"/>
</dbReference>
<organism evidence="6 7">
    <name type="scientific">Vespula vulgaris</name>
    <name type="common">Yellow jacket</name>
    <name type="synonym">Wasp</name>
    <dbReference type="NCBI Taxonomy" id="7454"/>
    <lineage>
        <taxon>Eukaryota</taxon>
        <taxon>Metazoa</taxon>
        <taxon>Ecdysozoa</taxon>
        <taxon>Arthropoda</taxon>
        <taxon>Hexapoda</taxon>
        <taxon>Insecta</taxon>
        <taxon>Pterygota</taxon>
        <taxon>Neoptera</taxon>
        <taxon>Endopterygota</taxon>
        <taxon>Hymenoptera</taxon>
        <taxon>Apocrita</taxon>
        <taxon>Aculeata</taxon>
        <taxon>Vespoidea</taxon>
        <taxon>Vespidae</taxon>
        <taxon>Vespinae</taxon>
        <taxon>Vespula</taxon>
    </lineage>
</organism>
<evidence type="ECO:0000256" key="4">
    <source>
        <dbReference type="SAM" id="Phobius"/>
    </source>
</evidence>
<dbReference type="InterPro" id="IPR012677">
    <property type="entry name" value="Nucleotide-bd_a/b_plait_sf"/>
</dbReference>